<evidence type="ECO:0000313" key="2">
    <source>
        <dbReference type="Proteomes" id="UP001529510"/>
    </source>
</evidence>
<reference evidence="1 2" key="1">
    <citation type="submission" date="2024-05" db="EMBL/GenBank/DDBJ databases">
        <title>Genome sequencing and assembly of Indian major carp, Cirrhinus mrigala (Hamilton, 1822).</title>
        <authorList>
            <person name="Mohindra V."/>
            <person name="Chowdhury L.M."/>
            <person name="Lal K."/>
            <person name="Jena J.K."/>
        </authorList>
    </citation>
    <scope>NUCLEOTIDE SEQUENCE [LARGE SCALE GENOMIC DNA]</scope>
    <source>
        <strain evidence="1">CM1030</strain>
        <tissue evidence="1">Blood</tissue>
    </source>
</reference>
<sequence length="68" mass="8005">MLKRTAISLVKNELKKFKKLLSPDYPQYCEREEEDDEVQTNVRDAVLKITLHVLRKMNQTDLANTLQT</sequence>
<dbReference type="AlphaFoldDB" id="A0ABD0NAJ2"/>
<organism evidence="1 2">
    <name type="scientific">Cirrhinus mrigala</name>
    <name type="common">Mrigala</name>
    <dbReference type="NCBI Taxonomy" id="683832"/>
    <lineage>
        <taxon>Eukaryota</taxon>
        <taxon>Metazoa</taxon>
        <taxon>Chordata</taxon>
        <taxon>Craniata</taxon>
        <taxon>Vertebrata</taxon>
        <taxon>Euteleostomi</taxon>
        <taxon>Actinopterygii</taxon>
        <taxon>Neopterygii</taxon>
        <taxon>Teleostei</taxon>
        <taxon>Ostariophysi</taxon>
        <taxon>Cypriniformes</taxon>
        <taxon>Cyprinidae</taxon>
        <taxon>Labeoninae</taxon>
        <taxon>Labeonini</taxon>
        <taxon>Cirrhinus</taxon>
    </lineage>
</organism>
<dbReference type="Proteomes" id="UP001529510">
    <property type="component" value="Unassembled WGS sequence"/>
</dbReference>
<dbReference type="SUPFAM" id="SSF47986">
    <property type="entry name" value="DEATH domain"/>
    <property type="match status" value="1"/>
</dbReference>
<dbReference type="Gene3D" id="1.10.533.10">
    <property type="entry name" value="Death Domain, Fas"/>
    <property type="match status" value="1"/>
</dbReference>
<proteinExistence type="predicted"/>
<gene>
    <name evidence="1" type="ORF">M9458_047168</name>
</gene>
<evidence type="ECO:0000313" key="1">
    <source>
        <dbReference type="EMBL" id="KAL0159092.1"/>
    </source>
</evidence>
<name>A0ABD0NAJ2_CIRMR</name>
<dbReference type="EMBL" id="JAMKFB020000023">
    <property type="protein sequence ID" value="KAL0159092.1"/>
    <property type="molecule type" value="Genomic_DNA"/>
</dbReference>
<dbReference type="InterPro" id="IPR011029">
    <property type="entry name" value="DEATH-like_dom_sf"/>
</dbReference>
<comment type="caution">
    <text evidence="1">The sequence shown here is derived from an EMBL/GenBank/DDBJ whole genome shotgun (WGS) entry which is preliminary data.</text>
</comment>
<accession>A0ABD0NAJ2</accession>
<protein>
    <submittedName>
        <fullName evidence="1">Uncharacterized protein</fullName>
    </submittedName>
</protein>
<feature type="non-terminal residue" evidence="1">
    <location>
        <position position="68"/>
    </location>
</feature>
<keyword evidence="2" id="KW-1185">Reference proteome</keyword>